<dbReference type="EMBL" id="LGUF01000007">
    <property type="protein sequence ID" value="KON86173.1"/>
    <property type="molecule type" value="Genomic_DNA"/>
</dbReference>
<evidence type="ECO:0000256" key="1">
    <source>
        <dbReference type="ARBA" id="ARBA00022723"/>
    </source>
</evidence>
<dbReference type="Pfam" id="PF02126">
    <property type="entry name" value="PTE"/>
    <property type="match status" value="1"/>
</dbReference>
<comment type="cofactor">
    <cofactor evidence="3">
        <name>a divalent metal cation</name>
        <dbReference type="ChEBI" id="CHEBI:60240"/>
    </cofactor>
    <text evidence="3">Binds 2 divalent metal cations per subunit.</text>
</comment>
<dbReference type="OrthoDB" id="105927at2"/>
<gene>
    <name evidence="5" type="ORF">AF332_04600</name>
</gene>
<dbReference type="PANTHER" id="PTHR10819">
    <property type="entry name" value="PHOSPHOTRIESTERASE-RELATED"/>
    <property type="match status" value="1"/>
</dbReference>
<keyword evidence="2" id="KW-0378">Hydrolase</keyword>
<evidence type="ECO:0000313" key="6">
    <source>
        <dbReference type="Proteomes" id="UP000037109"/>
    </source>
</evidence>
<dbReference type="AlphaFoldDB" id="A0A0M0G8T1"/>
<evidence type="ECO:0000256" key="4">
    <source>
        <dbReference type="PROSITE-ProRule" id="PRU00679"/>
    </source>
</evidence>
<dbReference type="STRING" id="1459.AF332_04600"/>
<dbReference type="GO" id="GO:0008270">
    <property type="term" value="F:zinc ion binding"/>
    <property type="evidence" value="ECO:0007669"/>
    <property type="project" value="InterPro"/>
</dbReference>
<reference evidence="6" key="1">
    <citation type="submission" date="2015-07" db="EMBL/GenBank/DDBJ databases">
        <title>Fjat-10036 dsm4.</title>
        <authorList>
            <person name="Liu B."/>
            <person name="Wang J."/>
            <person name="Zhu Y."/>
            <person name="Liu G."/>
            <person name="Chen Q."/>
            <person name="Chen Z."/>
            <person name="Lan J."/>
            <person name="Che J."/>
            <person name="Ge C."/>
            <person name="Shi H."/>
            <person name="Pan Z."/>
            <person name="Liu X."/>
        </authorList>
    </citation>
    <scope>NUCLEOTIDE SEQUENCE [LARGE SCALE GENOMIC DNA]</scope>
    <source>
        <strain evidence="6">DSM 4</strain>
    </source>
</reference>
<feature type="binding site" evidence="3">
    <location>
        <position position="133"/>
    </location>
    <ligand>
        <name>a divalent metal cation</name>
        <dbReference type="ChEBI" id="CHEBI:60240"/>
        <label>2</label>
    </ligand>
</feature>
<feature type="binding site" evidence="3">
    <location>
        <position position="251"/>
    </location>
    <ligand>
        <name>a divalent metal cation</name>
        <dbReference type="ChEBI" id="CHEBI:60240"/>
        <label>1</label>
    </ligand>
</feature>
<dbReference type="PROSITE" id="PS51347">
    <property type="entry name" value="PHOSPHOTRIESTERASE_2"/>
    <property type="match status" value="1"/>
</dbReference>
<protein>
    <submittedName>
        <fullName evidence="5">Phosphotriesterase</fullName>
    </submittedName>
</protein>
<keyword evidence="1 3" id="KW-0479">Metal-binding</keyword>
<dbReference type="Proteomes" id="UP000037109">
    <property type="component" value="Unassembled WGS sequence"/>
</dbReference>
<evidence type="ECO:0000313" key="5">
    <source>
        <dbReference type="EMBL" id="KON86173.1"/>
    </source>
</evidence>
<evidence type="ECO:0000256" key="2">
    <source>
        <dbReference type="ARBA" id="ARBA00022801"/>
    </source>
</evidence>
<feature type="binding site" evidence="3">
    <location>
        <position position="22"/>
    </location>
    <ligand>
        <name>a divalent metal cation</name>
        <dbReference type="ChEBI" id="CHEBI:60240"/>
        <label>1</label>
    </ligand>
</feature>
<name>A0A0M0G8T1_SPOGL</name>
<dbReference type="SUPFAM" id="SSF51556">
    <property type="entry name" value="Metallo-dependent hydrolases"/>
    <property type="match status" value="1"/>
</dbReference>
<feature type="binding site" evidence="3">
    <location>
        <position position="133"/>
    </location>
    <ligand>
        <name>a divalent metal cation</name>
        <dbReference type="ChEBI" id="CHEBI:60240"/>
        <label>1</label>
    </ligand>
</feature>
<keyword evidence="6" id="KW-1185">Reference proteome</keyword>
<dbReference type="PANTHER" id="PTHR10819:SF3">
    <property type="entry name" value="PHOSPHOTRIESTERASE-RELATED PROTEIN"/>
    <property type="match status" value="1"/>
</dbReference>
<dbReference type="PIRSF" id="PIRSF016839">
    <property type="entry name" value="PhP"/>
    <property type="match status" value="1"/>
</dbReference>
<dbReference type="PATRIC" id="fig|1459.3.peg.956"/>
<comment type="caution">
    <text evidence="4">Lacks conserved residue(s) required for the propagation of feature annotation.</text>
</comment>
<dbReference type="Gene3D" id="3.20.20.140">
    <property type="entry name" value="Metal-dependent hydrolases"/>
    <property type="match status" value="1"/>
</dbReference>
<proteinExistence type="inferred from homology"/>
<feature type="binding site" evidence="3">
    <location>
        <position position="194"/>
    </location>
    <ligand>
        <name>a divalent metal cation</name>
        <dbReference type="ChEBI" id="CHEBI:60240"/>
        <label>2</label>
    </ligand>
</feature>
<organism evidence="5 6">
    <name type="scientific">Sporosarcina globispora</name>
    <name type="common">Bacillus globisporus</name>
    <dbReference type="NCBI Taxonomy" id="1459"/>
    <lineage>
        <taxon>Bacteria</taxon>
        <taxon>Bacillati</taxon>
        <taxon>Bacillota</taxon>
        <taxon>Bacilli</taxon>
        <taxon>Bacillales</taxon>
        <taxon>Caryophanaceae</taxon>
        <taxon>Sporosarcina</taxon>
    </lineage>
</organism>
<feature type="binding site" evidence="3">
    <location>
        <position position="20"/>
    </location>
    <ligand>
        <name>a divalent metal cation</name>
        <dbReference type="ChEBI" id="CHEBI:60240"/>
        <label>1</label>
    </ligand>
</feature>
<dbReference type="RefSeq" id="WP_053433525.1">
    <property type="nucleotide sequence ID" value="NZ_LGUF01000007.1"/>
</dbReference>
<sequence length="304" mass="33706">MIQTVLGKIAPEELGICSAHEHLSIDLSRVKKDPDTILDDEQGMCEELEDFYRIGGRSMVEVTNDGMGRDVLALKRLSEATGVHLITCTGFYKDPYIPDFADGWKAKQFAQHFIKEATEGIGDTSILPGVIGEVGTSKNEMKPIERELLIGAAMAGVETGLPVTTHTTLGTLGYEQVQLLKKHGLPVDQIIIGHQDLNPNKDEVLSVLETGAYIAFDTIGKNNYRPDEERAAFLLEFIERGYEKQILFSADLTRKSHWKKHGGPGYGLVLETFIPKLKESGVPESVIHQFLTVNPSRAFSIRER</sequence>
<dbReference type="InterPro" id="IPR001559">
    <property type="entry name" value="Phosphotriesterase"/>
</dbReference>
<comment type="caution">
    <text evidence="5">The sequence shown here is derived from an EMBL/GenBank/DDBJ whole genome shotgun (WGS) entry which is preliminary data.</text>
</comment>
<comment type="similarity">
    <text evidence="4">Belongs to the metallo-dependent hydrolases superfamily. Phosphotriesterase family.</text>
</comment>
<dbReference type="GO" id="GO:0016787">
    <property type="term" value="F:hydrolase activity"/>
    <property type="evidence" value="ECO:0007669"/>
    <property type="project" value="UniProtKB-KW"/>
</dbReference>
<accession>A0A0M0G8T1</accession>
<dbReference type="InterPro" id="IPR032466">
    <property type="entry name" value="Metal_Hydrolase"/>
</dbReference>
<feature type="binding site" evidence="3">
    <location>
        <position position="166"/>
    </location>
    <ligand>
        <name>a divalent metal cation</name>
        <dbReference type="ChEBI" id="CHEBI:60240"/>
        <label>2</label>
    </ligand>
</feature>
<evidence type="ECO:0000256" key="3">
    <source>
        <dbReference type="PIRSR" id="PIRSR601559-52"/>
    </source>
</evidence>